<reference evidence="2" key="1">
    <citation type="submission" date="2014-06" db="EMBL/GenBank/DDBJ databases">
        <title>Cloning and bioinformatics analysis of Porcine torovirus (PToV) N gene.</title>
        <authorList>
            <person name="Feng Z.T."/>
        </authorList>
    </citation>
    <scope>NUCLEOTIDE SEQUENCE</scope>
    <source>
        <strain evidence="2">SH1</strain>
    </source>
</reference>
<evidence type="ECO:0000256" key="1">
    <source>
        <dbReference type="SAM" id="MobiDB-lite"/>
    </source>
</evidence>
<keyword evidence="2" id="KW-0946">Virion</keyword>
<evidence type="ECO:0000313" key="2">
    <source>
        <dbReference type="EMBL" id="AIQ77662.1"/>
    </source>
</evidence>
<dbReference type="GO" id="GO:0019013">
    <property type="term" value="C:viral nucleocapsid"/>
    <property type="evidence" value="ECO:0007669"/>
    <property type="project" value="UniProtKB-KW"/>
</dbReference>
<dbReference type="InterPro" id="IPR020253">
    <property type="entry name" value="Torovirus_nucleocapsid"/>
</dbReference>
<sequence length="163" mass="18696">MNSMLNPNAMPFQPQPQVVAMPIQYPMGFQPRFRRRRNPGFRPMFQRRNNVNQNRSRQNRSRILNQRRGLNSSRTQQRANRRQNNQQPLSMPFDQQLLMMANETALSATFPPELQSLAPTKLVKIAKRAAMQIVSGHATVEVSSGDQDTPHKIATFTIKVALN</sequence>
<dbReference type="EMBL" id="KM036209">
    <property type="protein sequence ID" value="AIQ77662.1"/>
    <property type="molecule type" value="Genomic_RNA"/>
</dbReference>
<name>A0A089N0X4_9NIDO</name>
<gene>
    <name evidence="2" type="primary">N</name>
</gene>
<protein>
    <submittedName>
        <fullName evidence="2">Nucleocapsid protein</fullName>
    </submittedName>
</protein>
<accession>A0A089N0X4</accession>
<dbReference type="Pfam" id="PF11030">
    <property type="entry name" value="Nucleocapsid-N"/>
    <property type="match status" value="1"/>
</dbReference>
<organism evidence="2">
    <name type="scientific">Porcine torovirus</name>
    <dbReference type="NCBI Taxonomy" id="237020"/>
    <lineage>
        <taxon>Viruses</taxon>
        <taxon>Riboviria</taxon>
        <taxon>Orthornavirae</taxon>
        <taxon>Pisuviricota</taxon>
        <taxon>Pisoniviricetes</taxon>
        <taxon>Nidovirales</taxon>
        <taxon>Tornidovirineae</taxon>
        <taxon>Tobaniviridae</taxon>
        <taxon>Torovirinae</taxon>
        <taxon>Torovirus</taxon>
        <taxon>Renitovirus</taxon>
        <taxon>Torovirus suis</taxon>
    </lineage>
</organism>
<feature type="compositionally biased region" description="Low complexity" evidence="1">
    <location>
        <begin position="40"/>
        <end position="87"/>
    </location>
</feature>
<keyword evidence="2" id="KW-0543">Viral nucleoprotein</keyword>
<proteinExistence type="predicted"/>
<feature type="region of interest" description="Disordered" evidence="1">
    <location>
        <begin position="37"/>
        <end position="89"/>
    </location>
</feature>